<dbReference type="Proteomes" id="UP000001497">
    <property type="component" value="Chromosome"/>
</dbReference>
<accession>A0ABN3YUA9</accession>
<protein>
    <submittedName>
        <fullName evidence="1">Uncharacterized protein</fullName>
    </submittedName>
</protein>
<dbReference type="RefSeq" id="WP_015731865.1">
    <property type="nucleotide sequence ID" value="NC_013410.1"/>
</dbReference>
<reference evidence="1" key="1">
    <citation type="submission" date="2009-10" db="EMBL/GenBank/DDBJ databases">
        <title>Complete sequence of Fibrobacter succinogenes subsp. succinogenes S85.</title>
        <authorList>
            <consortium name="US DOE Joint Genome Institute"/>
            <person name="Lucas S."/>
            <person name="Copeland A."/>
            <person name="Lapidus A."/>
            <person name="Glavina del Rio T."/>
            <person name="Tice H."/>
            <person name="Bruce D."/>
            <person name="Goodwin L."/>
            <person name="Pitluck S."/>
            <person name="Chertkov O."/>
            <person name="Detter J.C."/>
            <person name="Han C."/>
            <person name="Tapia R."/>
            <person name="Larimer F."/>
            <person name="Land M."/>
            <person name="Hauser L."/>
            <person name="Kyrpides N."/>
            <person name="Mikhailova N."/>
            <person name="Weimer P.J."/>
            <person name="Stevenson D.M."/>
            <person name="Boyum J."/>
            <person name="Brumm P.I."/>
            <person name="Mead D."/>
        </authorList>
    </citation>
    <scope>NUCLEOTIDE SEQUENCE [LARGE SCALE GENOMIC DNA]</scope>
    <source>
        <strain evidence="1">S85</strain>
    </source>
</reference>
<keyword evidence="2" id="KW-1185">Reference proteome</keyword>
<gene>
    <name evidence="1" type="ordered locus">Fisuc_0935</name>
</gene>
<proteinExistence type="predicted"/>
<evidence type="ECO:0000313" key="2">
    <source>
        <dbReference type="Proteomes" id="UP000001497"/>
    </source>
</evidence>
<name>A0ABN3YUA9_FIBSS</name>
<sequence length="314" mass="36976">MKTCPTANTKPKKQYLIEKLIKNTEEYWRFCKKENSRYLSWEHCYSAFCEVRNKKSITESDKDRLCLHLAFYLASWGMYRGSSFLLQQDNKIHRKVVEMILNSDKRLQGAGCKELINSELNLALWDLSEKITEYYSDVRKSVSDLLYKEEVESDLSTILITKVLLGTLGCVPAYDQYFAKGVAYEQVTTKTYNKTSLNNLIEFYKNNFDQLESYRVTLQKGNLEYTQMKLLDMAFWQIGFTSINFELHDERDRIDEKTVIQRKNNELTFENSVNLFIDEKRLDRNHLIQKWPQNRNKIILCKTTGAGSIEGKIF</sequence>
<organism evidence="1 2">
    <name type="scientific">Fibrobacter succinogenes (strain ATCC 19169 / S85)</name>
    <dbReference type="NCBI Taxonomy" id="59374"/>
    <lineage>
        <taxon>Bacteria</taxon>
        <taxon>Pseudomonadati</taxon>
        <taxon>Fibrobacterota</taxon>
        <taxon>Fibrobacteria</taxon>
        <taxon>Fibrobacterales</taxon>
        <taxon>Fibrobacteraceae</taxon>
        <taxon>Fibrobacter</taxon>
    </lineage>
</organism>
<evidence type="ECO:0000313" key="1">
    <source>
        <dbReference type="EMBL" id="ACX74542.1"/>
    </source>
</evidence>
<dbReference type="EMBL" id="CP001792">
    <property type="protein sequence ID" value="ACX74542.1"/>
    <property type="molecule type" value="Genomic_DNA"/>
</dbReference>